<evidence type="ECO:0000256" key="5">
    <source>
        <dbReference type="ARBA" id="ARBA00023136"/>
    </source>
</evidence>
<dbReference type="GeneID" id="38127145"/>
<comment type="subcellular location">
    <subcellularLocation>
        <location evidence="1">Membrane</location>
        <topology evidence="1">Multi-pass membrane protein</topology>
    </subcellularLocation>
</comment>
<dbReference type="STRING" id="41047.A0A397HIS8"/>
<evidence type="ECO:0000256" key="3">
    <source>
        <dbReference type="ARBA" id="ARBA00022692"/>
    </source>
</evidence>
<dbReference type="PANTHER" id="PTHR45649">
    <property type="entry name" value="AMINO-ACID PERMEASE BAT1"/>
    <property type="match status" value="1"/>
</dbReference>
<sequence>MRSSSVHYHIQKSYVRPAPTLPIGEFTLIVVAPPIQPVDITASDEYLNVLVGRRTLHRGPFFPSHMPGMAVNIITVASSVFAIVIFSFPYYMPVTGEFDLVEKKMDGRWRWTGLTASNMNYARVCVGEFLLIELLWWVVAGKKYSKSLQNAREEEQNAARAMMVTHEGKEEDVGSCLRQILTM</sequence>
<dbReference type="PANTHER" id="PTHR45649:SF20">
    <property type="entry name" value="TRANSPORTER, PUTATIVE (EUROFUNG)-RELATED"/>
    <property type="match status" value="1"/>
</dbReference>
<accession>A0A397HIS8</accession>
<evidence type="ECO:0000256" key="2">
    <source>
        <dbReference type="ARBA" id="ARBA00022448"/>
    </source>
</evidence>
<evidence type="ECO:0000313" key="8">
    <source>
        <dbReference type="Proteomes" id="UP000215305"/>
    </source>
</evidence>
<dbReference type="EMBL" id="NKHU02000046">
    <property type="protein sequence ID" value="RHZ61133.1"/>
    <property type="molecule type" value="Genomic_DNA"/>
</dbReference>
<organism evidence="7 8">
    <name type="scientific">Aspergillus thermomutatus</name>
    <name type="common">Neosartorya pseudofischeri</name>
    <dbReference type="NCBI Taxonomy" id="41047"/>
    <lineage>
        <taxon>Eukaryota</taxon>
        <taxon>Fungi</taxon>
        <taxon>Dikarya</taxon>
        <taxon>Ascomycota</taxon>
        <taxon>Pezizomycotina</taxon>
        <taxon>Eurotiomycetes</taxon>
        <taxon>Eurotiomycetidae</taxon>
        <taxon>Eurotiales</taxon>
        <taxon>Aspergillaceae</taxon>
        <taxon>Aspergillus</taxon>
        <taxon>Aspergillus subgen. Fumigati</taxon>
    </lineage>
</organism>
<evidence type="ECO:0000313" key="7">
    <source>
        <dbReference type="EMBL" id="RHZ61133.1"/>
    </source>
</evidence>
<keyword evidence="2" id="KW-0813">Transport</keyword>
<dbReference type="Proteomes" id="UP000215305">
    <property type="component" value="Unassembled WGS sequence"/>
</dbReference>
<dbReference type="VEuPathDB" id="FungiDB:CDV56_105171"/>
<proteinExistence type="predicted"/>
<keyword evidence="8" id="KW-1185">Reference proteome</keyword>
<comment type="caution">
    <text evidence="7">The sequence shown here is derived from an EMBL/GenBank/DDBJ whole genome shotgun (WGS) entry which is preliminary data.</text>
</comment>
<feature type="transmembrane region" description="Helical" evidence="6">
    <location>
        <begin position="70"/>
        <end position="92"/>
    </location>
</feature>
<protein>
    <submittedName>
        <fullName evidence="7">Uncharacterized protein</fullName>
    </submittedName>
</protein>
<gene>
    <name evidence="7" type="ORF">CDV56_105171</name>
</gene>
<evidence type="ECO:0000256" key="4">
    <source>
        <dbReference type="ARBA" id="ARBA00022989"/>
    </source>
</evidence>
<keyword evidence="4 6" id="KW-1133">Transmembrane helix</keyword>
<feature type="transmembrane region" description="Helical" evidence="6">
    <location>
        <begin position="121"/>
        <end position="139"/>
    </location>
</feature>
<name>A0A397HIS8_ASPTH</name>
<dbReference type="OrthoDB" id="2417308at2759"/>
<keyword evidence="3 6" id="KW-0812">Transmembrane</keyword>
<evidence type="ECO:0000256" key="1">
    <source>
        <dbReference type="ARBA" id="ARBA00004141"/>
    </source>
</evidence>
<reference evidence="7" key="1">
    <citation type="submission" date="2018-08" db="EMBL/GenBank/DDBJ databases">
        <title>Draft genome sequence of azole-resistant Aspergillus thermomutatus (Neosartorya pseudofischeri) strain HMR AF 39, isolated from a human nasal aspirate.</title>
        <authorList>
            <person name="Parent-Michaud M."/>
            <person name="Dufresne P.J."/>
            <person name="Fournier E."/>
            <person name="Martineau C."/>
            <person name="Moreira S."/>
            <person name="Perkins V."/>
            <person name="De Repentigny L."/>
            <person name="Dufresne S.F."/>
        </authorList>
    </citation>
    <scope>NUCLEOTIDE SEQUENCE [LARGE SCALE GENOMIC DNA]</scope>
    <source>
        <strain evidence="7">HMR AF 39</strain>
    </source>
</reference>
<dbReference type="GO" id="GO:0016020">
    <property type="term" value="C:membrane"/>
    <property type="evidence" value="ECO:0007669"/>
    <property type="project" value="UniProtKB-SubCell"/>
</dbReference>
<dbReference type="GO" id="GO:0022857">
    <property type="term" value="F:transmembrane transporter activity"/>
    <property type="evidence" value="ECO:0007669"/>
    <property type="project" value="UniProtKB-ARBA"/>
</dbReference>
<evidence type="ECO:0000256" key="6">
    <source>
        <dbReference type="SAM" id="Phobius"/>
    </source>
</evidence>
<keyword evidence="5 6" id="KW-0472">Membrane</keyword>
<dbReference type="AlphaFoldDB" id="A0A397HIS8"/>
<dbReference type="RefSeq" id="XP_026616306.1">
    <property type="nucleotide sequence ID" value="XM_026758790.1"/>
</dbReference>